<name>Q8EWF5_MALP2</name>
<feature type="transmembrane region" description="Helical" evidence="1">
    <location>
        <begin position="643"/>
        <end position="670"/>
    </location>
</feature>
<evidence type="ECO:0000256" key="1">
    <source>
        <dbReference type="SAM" id="Phobius"/>
    </source>
</evidence>
<dbReference type="eggNOG" id="ENOG5031Z6N">
    <property type="taxonomic scope" value="Bacteria"/>
</dbReference>
<keyword evidence="1" id="KW-1133">Transmembrane helix</keyword>
<sequence length="679" mass="80246">MNIRGKKMQKDNSYIKKFKIRNFLPFYIEKVDNKFFSGTSTNINKHNSVKSKNKKMIAKLDPEESVKFFDSQGIVDHNNIKYLLNQIIWKLVAKTGNKIYDLFSTVETTSWGQPLFLFEKFEFEDLKIIGNTLAEKRYIYCLNIDPQSYLYNFIEQIEIAFVIDEKKKNISGGFFLNSGQFLQLDSFDEIIEKFYYNSMIKSFIHKELSPISVSNILSLMDLYTEDDFLKLKNKKNKNINKSKSVNKKSLDELKKSWNEYLKEKVFNSQNPNLLKKKKYLENDLFYGFLNVMLCCLAIYEELKTYFSNSEPELYLPLLKKIEFVKINDDQNSEQDFYELIYLIKNRFFHFGKEKMKNIKNPEDALEALIKFDKFENESFGSISTIFELNRNINAPFLNDYEDIFVNSKDLKILFLLAFDSDILGINLLSADFLNYDAFNKNIKSINFDSSWNNLIKELVYKNICEWNYNYVTFVDASFSGLIIKNSNSDIKDKDLMNLQMEEDGIFNNYLWSFIYGKTLIWRLQNIEEDVQIAKIEKPWELRNYLQELEILRLSNMDEYYGIQQVKNIVNKIDSFYEFNKLNDFLKEKITKDDKLFGKGKERRNLAATFVSATIFGILDFFTCVFSILTVTQAELQEVNSTNLIVILVGSVFAIILFLILSYIIFIPFIFRKKKKNQFY</sequence>
<dbReference type="KEGG" id="mpe:MYPE2510"/>
<gene>
    <name evidence="2" type="ordered locus">MYPE2510</name>
</gene>
<feature type="transmembrane region" description="Helical" evidence="1">
    <location>
        <begin position="605"/>
        <end position="631"/>
    </location>
</feature>
<proteinExistence type="predicted"/>
<dbReference type="EMBL" id="BA000026">
    <property type="protein sequence ID" value="BAC44041.1"/>
    <property type="molecule type" value="Genomic_DNA"/>
</dbReference>
<dbReference type="STRING" id="272633.gene:10731352"/>
<dbReference type="NCBIfam" id="NF045750">
    <property type="entry name" value="MPN338"/>
    <property type="match status" value="1"/>
</dbReference>
<evidence type="ECO:0000313" key="2">
    <source>
        <dbReference type="EMBL" id="BAC44041.1"/>
    </source>
</evidence>
<keyword evidence="3" id="KW-1185">Reference proteome</keyword>
<dbReference type="Proteomes" id="UP000002522">
    <property type="component" value="Chromosome"/>
</dbReference>
<reference evidence="2 3" key="1">
    <citation type="journal article" date="2002" name="Nucleic Acids Res.">
        <title>The complete genomic sequence of Mycoplasma penetrans, an intracellular bacterial pathogen in humans.</title>
        <authorList>
            <person name="Sasaki Y."/>
            <person name="Ishikawa J."/>
            <person name="Yamashita A."/>
            <person name="Oshima K."/>
            <person name="Kenri T."/>
            <person name="Furuya K."/>
            <person name="Yoshino C."/>
            <person name="Horino A."/>
            <person name="Shiba T."/>
            <person name="Sasaki T."/>
            <person name="Hattori M."/>
        </authorList>
    </citation>
    <scope>NUCLEOTIDE SEQUENCE [LARGE SCALE GENOMIC DNA]</scope>
    <source>
        <strain evidence="2 3">HF-2</strain>
    </source>
</reference>
<dbReference type="InterPro" id="IPR054979">
    <property type="entry name" value="MPN337"/>
</dbReference>
<organism evidence="2 3">
    <name type="scientific">Malacoplasma penetrans (strain HF-2)</name>
    <name type="common">Mycoplasma penetrans</name>
    <dbReference type="NCBI Taxonomy" id="272633"/>
    <lineage>
        <taxon>Bacteria</taxon>
        <taxon>Bacillati</taxon>
        <taxon>Mycoplasmatota</taxon>
        <taxon>Mycoplasmoidales</taxon>
        <taxon>Mycoplasmoidaceae</taxon>
        <taxon>Malacoplasma</taxon>
    </lineage>
</organism>
<evidence type="ECO:0000313" key="3">
    <source>
        <dbReference type="Proteomes" id="UP000002522"/>
    </source>
</evidence>
<accession>Q8EWF5</accession>
<protein>
    <submittedName>
        <fullName evidence="2">Uncharacterized protein</fullName>
    </submittedName>
</protein>
<dbReference type="InParanoid" id="Q8EWF5"/>
<keyword evidence="1" id="KW-0812">Transmembrane</keyword>
<dbReference type="AlphaFoldDB" id="Q8EWF5"/>
<dbReference type="HOGENOM" id="CLU_416089_0_0_14"/>
<keyword evidence="1" id="KW-0472">Membrane</keyword>
<dbReference type="NCBIfam" id="NF045749">
    <property type="entry name" value="MPN337"/>
    <property type="match status" value="1"/>
</dbReference>